<keyword evidence="5" id="KW-1185">Reference proteome</keyword>
<dbReference type="InterPro" id="IPR048364">
    <property type="entry name" value="Hikeshi-like_C"/>
</dbReference>
<comment type="caution">
    <text evidence="4">The sequence shown here is derived from an EMBL/GenBank/DDBJ whole genome shotgun (WGS) entry which is preliminary data.</text>
</comment>
<evidence type="ECO:0000259" key="3">
    <source>
        <dbReference type="Pfam" id="PF21057"/>
    </source>
</evidence>
<proteinExistence type="inferred from homology"/>
<protein>
    <recommendedName>
        <fullName evidence="6">Hikeshi-like domain-containing protein</fullName>
    </recommendedName>
</protein>
<dbReference type="PANTHER" id="PTHR12925">
    <property type="entry name" value="HIKESHI FAMILY MEMBER"/>
    <property type="match status" value="1"/>
</dbReference>
<feature type="domain" description="Hikeshi-like N-terminal" evidence="2">
    <location>
        <begin position="13"/>
        <end position="91"/>
    </location>
</feature>
<dbReference type="Proteomes" id="UP001281761">
    <property type="component" value="Unassembled WGS sequence"/>
</dbReference>
<evidence type="ECO:0000256" key="1">
    <source>
        <dbReference type="ARBA" id="ARBA00006623"/>
    </source>
</evidence>
<dbReference type="InterPro" id="IPR031318">
    <property type="entry name" value="OPI10"/>
</dbReference>
<evidence type="ECO:0000313" key="4">
    <source>
        <dbReference type="EMBL" id="KAK2948181.1"/>
    </source>
</evidence>
<evidence type="ECO:0000259" key="2">
    <source>
        <dbReference type="Pfam" id="PF05603"/>
    </source>
</evidence>
<comment type="similarity">
    <text evidence="1">Belongs to the OPI10 family.</text>
</comment>
<accession>A0ABQ9X7Y8</accession>
<dbReference type="PANTHER" id="PTHR12925:SF0">
    <property type="entry name" value="PROTEIN HIKESHI"/>
    <property type="match status" value="1"/>
</dbReference>
<dbReference type="Pfam" id="PF21057">
    <property type="entry name" value="Hikeshi-like_C"/>
    <property type="match status" value="1"/>
</dbReference>
<gene>
    <name evidence="4" type="ORF">BLNAU_16890</name>
</gene>
<name>A0ABQ9X7Y8_9EUKA</name>
<dbReference type="Pfam" id="PF05603">
    <property type="entry name" value="Hikeshi-like_N"/>
    <property type="match status" value="1"/>
</dbReference>
<organism evidence="4 5">
    <name type="scientific">Blattamonas nauphoetae</name>
    <dbReference type="NCBI Taxonomy" id="2049346"/>
    <lineage>
        <taxon>Eukaryota</taxon>
        <taxon>Metamonada</taxon>
        <taxon>Preaxostyla</taxon>
        <taxon>Oxymonadida</taxon>
        <taxon>Blattamonas</taxon>
    </lineage>
</organism>
<reference evidence="4 5" key="1">
    <citation type="journal article" date="2022" name="bioRxiv">
        <title>Genomics of Preaxostyla Flagellates Illuminates Evolutionary Transitions and the Path Towards Mitochondrial Loss.</title>
        <authorList>
            <person name="Novak L.V.F."/>
            <person name="Treitli S.C."/>
            <person name="Pyrih J."/>
            <person name="Halakuc P."/>
            <person name="Pipaliya S.V."/>
            <person name="Vacek V."/>
            <person name="Brzon O."/>
            <person name="Soukal P."/>
            <person name="Eme L."/>
            <person name="Dacks J.B."/>
            <person name="Karnkowska A."/>
            <person name="Elias M."/>
            <person name="Hampl V."/>
        </authorList>
    </citation>
    <scope>NUCLEOTIDE SEQUENCE [LARGE SCALE GENOMIC DNA]</scope>
    <source>
        <strain evidence="4">NAU3</strain>
        <tissue evidence="4">Gut</tissue>
    </source>
</reference>
<dbReference type="EMBL" id="JARBJD010000182">
    <property type="protein sequence ID" value="KAK2948181.1"/>
    <property type="molecule type" value="Genomic_DNA"/>
</dbReference>
<feature type="domain" description="Hikeshi-like C-terminal" evidence="3">
    <location>
        <begin position="138"/>
        <end position="195"/>
    </location>
</feature>
<sequence>MNEQEPITFCGIVLPGRPVCVSLTQVSEDKYLLPIENISTTSHVCVFLTGNPPLQAEFACAIYMSLYPFESWNYLGSVSMENPSTILRFRWPQDALDRDISAQLGIGVMSLEEVRFLDYQKQQERQVILNVVGDQTLNKIGQKVVENFYNYLQSATFQIPSNEPPGFMDVVPSNAVDRWMQSFDQRCRNNPRFWQDIL</sequence>
<evidence type="ECO:0008006" key="6">
    <source>
        <dbReference type="Google" id="ProtNLM"/>
    </source>
</evidence>
<dbReference type="InterPro" id="IPR008493">
    <property type="entry name" value="Hikeshi-like_N"/>
</dbReference>
<evidence type="ECO:0000313" key="5">
    <source>
        <dbReference type="Proteomes" id="UP001281761"/>
    </source>
</evidence>